<keyword evidence="2" id="KW-0677">Repeat</keyword>
<dbReference type="Gene3D" id="3.40.50.10140">
    <property type="entry name" value="Toll/interleukin-1 receptor homology (TIR) domain"/>
    <property type="match status" value="1"/>
</dbReference>
<dbReference type="InterPro" id="IPR036390">
    <property type="entry name" value="WH_DNA-bd_sf"/>
</dbReference>
<dbReference type="Gene3D" id="3.40.50.300">
    <property type="entry name" value="P-loop containing nucleotide triphosphate hydrolases"/>
    <property type="match status" value="1"/>
</dbReference>
<dbReference type="SUPFAM" id="SSF46785">
    <property type="entry name" value="Winged helix' DNA-binding domain"/>
    <property type="match status" value="1"/>
</dbReference>
<dbReference type="OrthoDB" id="1357022at2759"/>
<dbReference type="SMART" id="SM00382">
    <property type="entry name" value="AAA"/>
    <property type="match status" value="1"/>
</dbReference>
<dbReference type="InterPro" id="IPR027417">
    <property type="entry name" value="P-loop_NTPase"/>
</dbReference>
<dbReference type="GO" id="GO:0006952">
    <property type="term" value="P:defense response"/>
    <property type="evidence" value="ECO:0007669"/>
    <property type="project" value="UniProtKB-KW"/>
</dbReference>
<evidence type="ECO:0000256" key="5">
    <source>
        <dbReference type="ARBA" id="ARBA00023027"/>
    </source>
</evidence>
<dbReference type="GO" id="GO:0016787">
    <property type="term" value="F:hydrolase activity"/>
    <property type="evidence" value="ECO:0007669"/>
    <property type="project" value="UniProtKB-KW"/>
</dbReference>
<dbReference type="AlphaFoldDB" id="A0A6D2JPN5"/>
<dbReference type="InterPro" id="IPR032675">
    <property type="entry name" value="LRR_dom_sf"/>
</dbReference>
<dbReference type="SUPFAM" id="SSF52200">
    <property type="entry name" value="Toll/Interleukin receptor TIR domain"/>
    <property type="match status" value="1"/>
</dbReference>
<protein>
    <recommendedName>
        <fullName evidence="6">TIR domain-containing protein</fullName>
    </recommendedName>
</protein>
<name>A0A6D2JPN5_9BRAS</name>
<dbReference type="FunFam" id="1.10.8.430:FF:000002">
    <property type="entry name" value="Disease resistance protein (TIR-NBS-LRR class)"/>
    <property type="match status" value="1"/>
</dbReference>
<dbReference type="Proteomes" id="UP000467841">
    <property type="component" value="Unassembled WGS sequence"/>
</dbReference>
<dbReference type="InterPro" id="IPR035897">
    <property type="entry name" value="Toll_tir_struct_dom_sf"/>
</dbReference>
<evidence type="ECO:0000313" key="8">
    <source>
        <dbReference type="Proteomes" id="UP000467841"/>
    </source>
</evidence>
<dbReference type="Gene3D" id="3.80.10.10">
    <property type="entry name" value="Ribonuclease Inhibitor"/>
    <property type="match status" value="1"/>
</dbReference>
<keyword evidence="4" id="KW-0611">Plant defense</keyword>
<gene>
    <name evidence="7" type="ORF">MERR_LOCUS30153</name>
</gene>
<dbReference type="Pfam" id="PF00931">
    <property type="entry name" value="NB-ARC"/>
    <property type="match status" value="1"/>
</dbReference>
<keyword evidence="1" id="KW-0433">Leucine-rich repeat</keyword>
<dbReference type="InterPro" id="IPR000157">
    <property type="entry name" value="TIR_dom"/>
</dbReference>
<dbReference type="Pfam" id="PF23282">
    <property type="entry name" value="WHD_ROQ1"/>
    <property type="match status" value="1"/>
</dbReference>
<dbReference type="PROSITE" id="PS50104">
    <property type="entry name" value="TIR"/>
    <property type="match status" value="1"/>
</dbReference>
<accession>A0A6D2JPN5</accession>
<dbReference type="InterPro" id="IPR042197">
    <property type="entry name" value="Apaf_helical"/>
</dbReference>
<keyword evidence="3" id="KW-0378">Hydrolase</keyword>
<dbReference type="PRINTS" id="PR00364">
    <property type="entry name" value="DISEASERSIST"/>
</dbReference>
<dbReference type="InterPro" id="IPR058192">
    <property type="entry name" value="WHD_ROQ1-like"/>
</dbReference>
<comment type="caution">
    <text evidence="7">The sequence shown here is derived from an EMBL/GenBank/DDBJ whole genome shotgun (WGS) entry which is preliminary data.</text>
</comment>
<dbReference type="FunFam" id="3.40.50.300:FF:001002">
    <property type="entry name" value="Disease resistance protein (TIR-NBS-LRR class)"/>
    <property type="match status" value="1"/>
</dbReference>
<keyword evidence="5" id="KW-0520">NAD</keyword>
<dbReference type="InterPro" id="IPR044974">
    <property type="entry name" value="Disease_R_plants"/>
</dbReference>
<evidence type="ECO:0000256" key="3">
    <source>
        <dbReference type="ARBA" id="ARBA00022801"/>
    </source>
</evidence>
<evidence type="ECO:0000256" key="4">
    <source>
        <dbReference type="ARBA" id="ARBA00022821"/>
    </source>
</evidence>
<dbReference type="Gene3D" id="1.10.8.430">
    <property type="entry name" value="Helical domain of apoptotic protease-activating factors"/>
    <property type="match status" value="1"/>
</dbReference>
<organism evidence="7 8">
    <name type="scientific">Microthlaspi erraticum</name>
    <dbReference type="NCBI Taxonomy" id="1685480"/>
    <lineage>
        <taxon>Eukaryota</taxon>
        <taxon>Viridiplantae</taxon>
        <taxon>Streptophyta</taxon>
        <taxon>Embryophyta</taxon>
        <taxon>Tracheophyta</taxon>
        <taxon>Spermatophyta</taxon>
        <taxon>Magnoliopsida</taxon>
        <taxon>eudicotyledons</taxon>
        <taxon>Gunneridae</taxon>
        <taxon>Pentapetalae</taxon>
        <taxon>rosids</taxon>
        <taxon>malvids</taxon>
        <taxon>Brassicales</taxon>
        <taxon>Brassicaceae</taxon>
        <taxon>Coluteocarpeae</taxon>
        <taxon>Microthlaspi</taxon>
    </lineage>
</organism>
<reference evidence="7" key="1">
    <citation type="submission" date="2020-01" db="EMBL/GenBank/DDBJ databases">
        <authorList>
            <person name="Mishra B."/>
        </authorList>
    </citation>
    <scope>NUCLEOTIDE SEQUENCE [LARGE SCALE GENOMIC DNA]</scope>
</reference>
<dbReference type="EMBL" id="CACVBM020001274">
    <property type="protein sequence ID" value="CAA7042918.1"/>
    <property type="molecule type" value="Genomic_DNA"/>
</dbReference>
<proteinExistence type="predicted"/>
<evidence type="ECO:0000313" key="7">
    <source>
        <dbReference type="EMBL" id="CAA7042918.1"/>
    </source>
</evidence>
<feature type="domain" description="TIR" evidence="6">
    <location>
        <begin position="1"/>
        <end position="128"/>
    </location>
</feature>
<evidence type="ECO:0000259" key="6">
    <source>
        <dbReference type="PROSITE" id="PS50104"/>
    </source>
</evidence>
<dbReference type="InterPro" id="IPR003593">
    <property type="entry name" value="AAA+_ATPase"/>
</dbReference>
<evidence type="ECO:0000256" key="1">
    <source>
        <dbReference type="ARBA" id="ARBA00022614"/>
    </source>
</evidence>
<dbReference type="GO" id="GO:0043531">
    <property type="term" value="F:ADP binding"/>
    <property type="evidence" value="ECO:0007669"/>
    <property type="project" value="InterPro"/>
</dbReference>
<dbReference type="SUPFAM" id="SSF52058">
    <property type="entry name" value="L domain-like"/>
    <property type="match status" value="1"/>
</dbReference>
<keyword evidence="8" id="KW-1185">Reference proteome</keyword>
<evidence type="ECO:0000256" key="2">
    <source>
        <dbReference type="ARBA" id="ARBA00022737"/>
    </source>
</evidence>
<dbReference type="PANTHER" id="PTHR11017">
    <property type="entry name" value="LEUCINE-RICH REPEAT-CONTAINING PROTEIN"/>
    <property type="match status" value="1"/>
</dbReference>
<dbReference type="Pfam" id="PF01582">
    <property type="entry name" value="TIR"/>
    <property type="match status" value="1"/>
</dbReference>
<dbReference type="GO" id="GO:0007165">
    <property type="term" value="P:signal transduction"/>
    <property type="evidence" value="ECO:0007669"/>
    <property type="project" value="InterPro"/>
</dbReference>
<dbReference type="InterPro" id="IPR011713">
    <property type="entry name" value="Leu-rich_rpt_3"/>
</dbReference>
<dbReference type="PANTHER" id="PTHR11017:SF542">
    <property type="entry name" value="DISEASE RESISTANCE PROTEIN (TIR-NBS-LRR CLASS) FAMILY"/>
    <property type="match status" value="1"/>
</dbReference>
<dbReference type="SMART" id="SM00255">
    <property type="entry name" value="TIR"/>
    <property type="match status" value="1"/>
</dbReference>
<dbReference type="InterPro" id="IPR002182">
    <property type="entry name" value="NB-ARC"/>
</dbReference>
<dbReference type="SUPFAM" id="SSF52540">
    <property type="entry name" value="P-loop containing nucleoside triphosphate hydrolases"/>
    <property type="match status" value="1"/>
</dbReference>
<sequence length="714" mass="81113">MASSSSHIKRYHVFLSFHGRDVRIKFLSHLQNHFASKDELVEIFKCKEDQDQVVMTVFYGVNPSDVRKQIGDFGLSFKKTCEKKTEEVKLRWSQALTDVANIEGEHSLNWANEADMIQKIATDVSKKLNVTLSRDFDDMVGLQVHLRKVNSLLCLDCDDVKMIGIWGPAGIGKTTIARALFNQLDSEFGLKCFMGNLRGGSCRSNMGVDDYDSKLCLQNQLLSKILNQKDMRIHNLGAIKEWLQNQRVLIILDDVDDVEQLETLAKEPSWFGPGSRIIITTKDQKVLKAHRITHIYHVDFPSGKEALEMLCLSAFKQSSVPYGFEELANKVAKLCGYLPLGLSVVGKSLREDSKHEWELQLSRLVSSLDRKIEDVLRVGYDRLSRKDQAVFLHIACIFNNKNVDDVTSMLAHSNLDVENGLKNLAVKSLVQIENWGMHNGTIVVPFQKIVMHSLLEQMGRQIVHEQKDEPGKRQFLVEAGEVCDVLAKETGTGSIIGISFDTSNMSDFFISGRAFEGIRNLQFLRFSVHNWNFFRKDVPLRISGDMEYLPPPKLLHWDLYPRTRLSPTFQPECLIELSMRHSNLQKLWGGIKPLPNLKTINLGFCKKLKEIPNLSEAINLETLSLEGCISLVELPSSIRNLHKLEKLSMWGCEYLRVIPTSINLASLKRVDMRSCSRLRTLPYISSNINHLDVRDTKIKDVPASVAGRWSLYVA</sequence>
<dbReference type="Pfam" id="PF07725">
    <property type="entry name" value="LRR_3"/>
    <property type="match status" value="1"/>
</dbReference>